<evidence type="ECO:0000256" key="17">
    <source>
        <dbReference type="ARBA" id="ARBA00023122"/>
    </source>
</evidence>
<dbReference type="InterPro" id="IPR001926">
    <property type="entry name" value="TrpB-like_PALP"/>
</dbReference>
<evidence type="ECO:0000256" key="8">
    <source>
        <dbReference type="ARBA" id="ARBA00022490"/>
    </source>
</evidence>
<evidence type="ECO:0000259" key="27">
    <source>
        <dbReference type="PROSITE" id="PS51371"/>
    </source>
</evidence>
<evidence type="ECO:0000256" key="2">
    <source>
        <dbReference type="ARBA" id="ARBA00004123"/>
    </source>
</evidence>
<dbReference type="FunFam" id="3.40.50.1100:FF:000118">
    <property type="entry name" value="Related to CYS4-cystathionine beta-synthase"/>
    <property type="match status" value="1"/>
</dbReference>
<evidence type="ECO:0000313" key="28">
    <source>
        <dbReference type="EMBL" id="TRY71647.1"/>
    </source>
</evidence>
<keyword evidence="20" id="KW-0539">Nucleus</keyword>
<evidence type="ECO:0000256" key="15">
    <source>
        <dbReference type="ARBA" id="ARBA00022898"/>
    </source>
</evidence>
<keyword evidence="18 25" id="KW-0198">Cysteine biosynthesis</keyword>
<evidence type="ECO:0000256" key="7">
    <source>
        <dbReference type="ARBA" id="ARBA00012041"/>
    </source>
</evidence>
<evidence type="ECO:0000256" key="5">
    <source>
        <dbReference type="ARBA" id="ARBA00007103"/>
    </source>
</evidence>
<dbReference type="PROSITE" id="PS51371">
    <property type="entry name" value="CBS"/>
    <property type="match status" value="1"/>
</dbReference>
<dbReference type="FunFam" id="3.40.50.1100:FF:000003">
    <property type="entry name" value="Cystathionine beta-synthase"/>
    <property type="match status" value="1"/>
</dbReference>
<keyword evidence="14" id="KW-0832">Ubl conjugation</keyword>
<dbReference type="GO" id="GO:0005737">
    <property type="term" value="C:cytoplasm"/>
    <property type="evidence" value="ECO:0007669"/>
    <property type="project" value="UniProtKB-SubCell"/>
</dbReference>
<feature type="compositionally biased region" description="Basic residues" evidence="26">
    <location>
        <begin position="75"/>
        <end position="87"/>
    </location>
</feature>
<dbReference type="CDD" id="cd04608">
    <property type="entry name" value="CBS_pair_CBS"/>
    <property type="match status" value="1"/>
</dbReference>
<dbReference type="GO" id="GO:0006535">
    <property type="term" value="P:cysteine biosynthetic process from serine"/>
    <property type="evidence" value="ECO:0007669"/>
    <property type="project" value="UniProtKB-UniRule"/>
</dbReference>
<dbReference type="InterPro" id="IPR046342">
    <property type="entry name" value="CBS_dom_sf"/>
</dbReference>
<evidence type="ECO:0000256" key="6">
    <source>
        <dbReference type="ARBA" id="ARBA00011881"/>
    </source>
</evidence>
<evidence type="ECO:0000256" key="16">
    <source>
        <dbReference type="ARBA" id="ARBA00023004"/>
    </source>
</evidence>
<evidence type="ECO:0000256" key="11">
    <source>
        <dbReference type="ARBA" id="ARBA00022605"/>
    </source>
</evidence>
<evidence type="ECO:0000256" key="12">
    <source>
        <dbReference type="ARBA" id="ARBA00022617"/>
    </source>
</evidence>
<evidence type="ECO:0000256" key="1">
    <source>
        <dbReference type="ARBA" id="ARBA00001933"/>
    </source>
</evidence>
<dbReference type="EMBL" id="VCGU01000008">
    <property type="protein sequence ID" value="TRY71647.1"/>
    <property type="molecule type" value="Genomic_DNA"/>
</dbReference>
<feature type="region of interest" description="Disordered" evidence="26">
    <location>
        <begin position="72"/>
        <end position="99"/>
    </location>
</feature>
<gene>
    <name evidence="28" type="ORF">TCAL_03124</name>
</gene>
<dbReference type="AlphaFoldDB" id="A0A553P1T2"/>
<keyword evidence="16" id="KW-0408">Iron</keyword>
<dbReference type="EC" id="4.2.1.22" evidence="7 25"/>
<dbReference type="Gene3D" id="3.40.50.1100">
    <property type="match status" value="2"/>
</dbReference>
<evidence type="ECO:0000256" key="20">
    <source>
        <dbReference type="ARBA" id="ARBA00023242"/>
    </source>
</evidence>
<dbReference type="GO" id="GO:0004122">
    <property type="term" value="F:cystathionine beta-synthase activity"/>
    <property type="evidence" value="ECO:0007669"/>
    <property type="project" value="UniProtKB-UniRule"/>
</dbReference>
<accession>A0A553P1T2</accession>
<protein>
    <recommendedName>
        <fullName evidence="21 25">Cystathionine beta-synthase</fullName>
        <ecNumber evidence="7 25">4.2.1.22</ecNumber>
    </recommendedName>
</protein>
<evidence type="ECO:0000256" key="24">
    <source>
        <dbReference type="PROSITE-ProRule" id="PRU00703"/>
    </source>
</evidence>
<comment type="caution">
    <text evidence="28">The sequence shown here is derived from an EMBL/GenBank/DDBJ whole genome shotgun (WGS) entry which is preliminary data.</text>
</comment>
<keyword evidence="17 24" id="KW-0129">CBS domain</keyword>
<comment type="subcellular location">
    <subcellularLocation>
        <location evidence="3">Cytoplasm</location>
    </subcellularLocation>
    <subcellularLocation>
        <location evidence="2">Nucleus</location>
    </subcellularLocation>
</comment>
<comment type="similarity">
    <text evidence="5 25">Belongs to the cysteine synthase/cystathionine beta-synthase family.</text>
</comment>
<keyword evidence="29" id="KW-1185">Reference proteome</keyword>
<dbReference type="PANTHER" id="PTHR10314">
    <property type="entry name" value="CYSTATHIONINE BETA-SYNTHASE"/>
    <property type="match status" value="1"/>
</dbReference>
<evidence type="ECO:0000256" key="3">
    <source>
        <dbReference type="ARBA" id="ARBA00004496"/>
    </source>
</evidence>
<organism evidence="28 29">
    <name type="scientific">Tigriopus californicus</name>
    <name type="common">Marine copepod</name>
    <dbReference type="NCBI Taxonomy" id="6832"/>
    <lineage>
        <taxon>Eukaryota</taxon>
        <taxon>Metazoa</taxon>
        <taxon>Ecdysozoa</taxon>
        <taxon>Arthropoda</taxon>
        <taxon>Crustacea</taxon>
        <taxon>Multicrustacea</taxon>
        <taxon>Hexanauplia</taxon>
        <taxon>Copepoda</taxon>
        <taxon>Harpacticoida</taxon>
        <taxon>Harpacticidae</taxon>
        <taxon>Tigriopus</taxon>
    </lineage>
</organism>
<dbReference type="InterPro" id="IPR050214">
    <property type="entry name" value="Cys_Synth/Cystath_Beta-Synth"/>
</dbReference>
<dbReference type="InterPro" id="IPR001216">
    <property type="entry name" value="P-phosphate_BS"/>
</dbReference>
<keyword evidence="19 25" id="KW-0456">Lyase</keyword>
<dbReference type="GO" id="GO:0046872">
    <property type="term" value="F:metal ion binding"/>
    <property type="evidence" value="ECO:0007669"/>
    <property type="project" value="UniProtKB-KW"/>
</dbReference>
<dbReference type="InterPro" id="IPR005857">
    <property type="entry name" value="Cysta_beta_synth"/>
</dbReference>
<evidence type="ECO:0000256" key="25">
    <source>
        <dbReference type="RuleBase" id="RU361204"/>
    </source>
</evidence>
<comment type="function">
    <text evidence="22">Hydro-lyase catalyzing the first step of the transsulfuration pathway, where the hydroxyl group of L-serine is displaced by L-homocysteine in a beta-replacement reaction to form L-cystathionine, the precursor of L-cysteine. This catabolic route allows the elimination of L-methionine and the toxic metabolite L-homocysteine. Also involved in the production of hydrogen sulfide, a gasotransmitter with signaling and cytoprotective effects on neurons.</text>
</comment>
<dbReference type="GO" id="GO:0019343">
    <property type="term" value="P:cysteine biosynthetic process via cystathionine"/>
    <property type="evidence" value="ECO:0007669"/>
    <property type="project" value="UniProtKB-UniRule"/>
</dbReference>
<dbReference type="UniPathway" id="UPA00136">
    <property type="reaction ID" value="UER00201"/>
</dbReference>
<evidence type="ECO:0000256" key="19">
    <source>
        <dbReference type="ARBA" id="ARBA00023239"/>
    </source>
</evidence>
<dbReference type="SUPFAM" id="SSF53686">
    <property type="entry name" value="Tryptophan synthase beta subunit-like PLP-dependent enzymes"/>
    <property type="match status" value="1"/>
</dbReference>
<keyword evidence="10" id="KW-0597">Phosphoprotein</keyword>
<dbReference type="Pfam" id="PF00571">
    <property type="entry name" value="CBS"/>
    <property type="match status" value="1"/>
</dbReference>
<dbReference type="OMA" id="CELCECH"/>
<comment type="pathway">
    <text evidence="4">Amino-acid biosynthesis; L-cysteine biosynthesis; L-cysteine from L-homocysteine and L-serine: step 1/2.</text>
</comment>
<evidence type="ECO:0000256" key="10">
    <source>
        <dbReference type="ARBA" id="ARBA00022553"/>
    </source>
</evidence>
<dbReference type="FunFam" id="3.10.580.10:FF:000014">
    <property type="entry name" value="Cystathionine beta-synthase"/>
    <property type="match status" value="1"/>
</dbReference>
<dbReference type="NCBIfam" id="TIGR01137">
    <property type="entry name" value="cysta_beta"/>
    <property type="match status" value="1"/>
</dbReference>
<feature type="domain" description="CBS" evidence="27">
    <location>
        <begin position="573"/>
        <end position="633"/>
    </location>
</feature>
<keyword evidence="9" id="KW-1017">Isopeptide bond</keyword>
<dbReference type="GO" id="GO:0005634">
    <property type="term" value="C:nucleus"/>
    <property type="evidence" value="ECO:0007669"/>
    <property type="project" value="UniProtKB-SubCell"/>
</dbReference>
<sequence>MTGEDASALEPAFQRKSQYGFSSCAHYLTASQLFGQVRGHLFRFRVIAPNSLAFVSLVESPLHSVTNYALPHPNSKNHHKDPVHHHPTTTQSTAIPRPTIVSGGIAGKTTLQAYGELLRRPLNFFSLSRFCSVPVRTSDKIEIISLKMATGQSCDFPPMAPLPPSRKKSVGSKMTSHECPADFIRPDLPSRCTWAIGKPISESPHSRDCPKKPIKIMPNVLYNVGNTPLIKVNKIAESEGIKCELCECHHLGSLSGIAIVILNYIPVAKCEFFNAGGSVKDRIGLRMVEDAEKAGVIKPGYTIIEPTSGNTGIGLAMAAAVKGYRCIIVLPEKMSTEKVDTLRALGAEIVRTPTSATFDSPESHISVAQRLCNEIPNAVILDQYRNPGNPLAHYDTTAEEILDQCDGKVDMLIVGAGTGGTATGIGRKMKEKCPSCKIVIVDPEGSILAEPESLNKTDVTYYDVEGTGYDFIPTVLDRSVADKWRKSNDKDTFRMARRLIREEGLLCGGSSGAAMAIAVDEAKSLKAGQKCVVVLPDSVRNYMTKFLNDNWLAERDIIQLKEDEKLWWSNLKVSSLELSAPLSIRPTLKVEDTIKIMNKEGYDQLPVIDDKGKICGVATLGSLKTKLLRGKVERFDPVEKAIYTTFKKVTLDTSLEKLDRILDKEHFALVVHSQRLYTSDEDVETREVIVGIVTDIDLLHHVTKKEDFAGSSRSQSEGDDL</sequence>
<evidence type="ECO:0000256" key="22">
    <source>
        <dbReference type="ARBA" id="ARBA00045425"/>
    </source>
</evidence>
<evidence type="ECO:0000256" key="21">
    <source>
        <dbReference type="ARBA" id="ARBA00026192"/>
    </source>
</evidence>
<evidence type="ECO:0000313" key="29">
    <source>
        <dbReference type="Proteomes" id="UP000318571"/>
    </source>
</evidence>
<evidence type="ECO:0000256" key="4">
    <source>
        <dbReference type="ARBA" id="ARBA00005003"/>
    </source>
</evidence>
<evidence type="ECO:0000256" key="18">
    <source>
        <dbReference type="ARBA" id="ARBA00023192"/>
    </source>
</evidence>
<dbReference type="SUPFAM" id="SSF54631">
    <property type="entry name" value="CBS-domain pair"/>
    <property type="match status" value="1"/>
</dbReference>
<dbReference type="Gene3D" id="3.10.580.10">
    <property type="entry name" value="CBS-domain"/>
    <property type="match status" value="1"/>
</dbReference>
<dbReference type="SMART" id="SM00116">
    <property type="entry name" value="CBS"/>
    <property type="match status" value="2"/>
</dbReference>
<dbReference type="InterPro" id="IPR046353">
    <property type="entry name" value="CBS_C"/>
</dbReference>
<keyword evidence="15 25" id="KW-0663">Pyridoxal phosphate</keyword>
<comment type="catalytic activity">
    <reaction evidence="23 25">
        <text>L-homocysteine + L-serine = L,L-cystathionine + H2O</text>
        <dbReference type="Rhea" id="RHEA:10112"/>
        <dbReference type="ChEBI" id="CHEBI:15377"/>
        <dbReference type="ChEBI" id="CHEBI:33384"/>
        <dbReference type="ChEBI" id="CHEBI:58161"/>
        <dbReference type="ChEBI" id="CHEBI:58199"/>
        <dbReference type="EC" id="4.2.1.22"/>
    </reaction>
</comment>
<proteinExistence type="inferred from homology"/>
<dbReference type="InterPro" id="IPR000644">
    <property type="entry name" value="CBS_dom"/>
</dbReference>
<dbReference type="GO" id="GO:0050667">
    <property type="term" value="P:homocysteine metabolic process"/>
    <property type="evidence" value="ECO:0007669"/>
    <property type="project" value="UniProtKB-ARBA"/>
</dbReference>
<dbReference type="CDD" id="cd01561">
    <property type="entry name" value="CBS_like"/>
    <property type="match status" value="1"/>
</dbReference>
<keyword evidence="12" id="KW-0349">Heme</keyword>
<keyword evidence="8" id="KW-0963">Cytoplasm</keyword>
<reference evidence="28 29" key="1">
    <citation type="journal article" date="2018" name="Nat. Ecol. Evol.">
        <title>Genomic signatures of mitonuclear coevolution across populations of Tigriopus californicus.</title>
        <authorList>
            <person name="Barreto F.S."/>
            <person name="Watson E.T."/>
            <person name="Lima T.G."/>
            <person name="Willett C.S."/>
            <person name="Edmands S."/>
            <person name="Li W."/>
            <person name="Burton R.S."/>
        </authorList>
    </citation>
    <scope>NUCLEOTIDE SEQUENCE [LARGE SCALE GENOMIC DNA]</scope>
    <source>
        <strain evidence="28 29">San Diego</strain>
    </source>
</reference>
<comment type="subunit">
    <text evidence="6">Homotetramer.</text>
</comment>
<evidence type="ECO:0000256" key="26">
    <source>
        <dbReference type="SAM" id="MobiDB-lite"/>
    </source>
</evidence>
<comment type="cofactor">
    <cofactor evidence="1 25">
        <name>pyridoxal 5'-phosphate</name>
        <dbReference type="ChEBI" id="CHEBI:597326"/>
    </cofactor>
</comment>
<evidence type="ECO:0000256" key="23">
    <source>
        <dbReference type="ARBA" id="ARBA00047490"/>
    </source>
</evidence>
<evidence type="ECO:0000256" key="14">
    <source>
        <dbReference type="ARBA" id="ARBA00022843"/>
    </source>
</evidence>
<evidence type="ECO:0000256" key="9">
    <source>
        <dbReference type="ARBA" id="ARBA00022499"/>
    </source>
</evidence>
<dbReference type="GO" id="GO:0030170">
    <property type="term" value="F:pyridoxal phosphate binding"/>
    <property type="evidence" value="ECO:0007669"/>
    <property type="project" value="UniProtKB-ARBA"/>
</dbReference>
<keyword evidence="11 25" id="KW-0028">Amino-acid biosynthesis</keyword>
<dbReference type="Pfam" id="PF00291">
    <property type="entry name" value="PALP"/>
    <property type="match status" value="1"/>
</dbReference>
<dbReference type="STRING" id="6832.A0A553P1T2"/>
<dbReference type="InterPro" id="IPR036052">
    <property type="entry name" value="TrpB-like_PALP_sf"/>
</dbReference>
<dbReference type="Proteomes" id="UP000318571">
    <property type="component" value="Chromosome 7"/>
</dbReference>
<keyword evidence="13" id="KW-0479">Metal-binding</keyword>
<dbReference type="PROSITE" id="PS00901">
    <property type="entry name" value="CYS_SYNTHASE"/>
    <property type="match status" value="1"/>
</dbReference>
<evidence type="ECO:0000256" key="13">
    <source>
        <dbReference type="ARBA" id="ARBA00022723"/>
    </source>
</evidence>
<name>A0A553P1T2_TIGCA</name>